<proteinExistence type="predicted"/>
<evidence type="ECO:0000313" key="8">
    <source>
        <dbReference type="EMBL" id="CAK8054632.1"/>
    </source>
</evidence>
<dbReference type="RefSeq" id="WP_349642175.1">
    <property type="nucleotide sequence ID" value="NZ_CAWVOH010000002.1"/>
</dbReference>
<accession>A0ABM9N5Y7</accession>
<comment type="caution">
    <text evidence="8">The sequence shown here is derived from an EMBL/GenBank/DDBJ whole genome shotgun (WGS) entry which is preliminary data.</text>
</comment>
<dbReference type="InterPro" id="IPR011701">
    <property type="entry name" value="MFS"/>
</dbReference>
<feature type="transmembrane region" description="Helical" evidence="6">
    <location>
        <begin position="168"/>
        <end position="189"/>
    </location>
</feature>
<evidence type="ECO:0000256" key="5">
    <source>
        <dbReference type="ARBA" id="ARBA00023136"/>
    </source>
</evidence>
<dbReference type="Gene3D" id="1.20.1250.20">
    <property type="entry name" value="MFS general substrate transporter like domains"/>
    <property type="match status" value="2"/>
</dbReference>
<feature type="transmembrane region" description="Helical" evidence="6">
    <location>
        <begin position="356"/>
        <end position="374"/>
    </location>
</feature>
<keyword evidence="9" id="KW-1185">Reference proteome</keyword>
<dbReference type="PRINTS" id="PR01036">
    <property type="entry name" value="TCRTETB"/>
</dbReference>
<dbReference type="PROSITE" id="PS50850">
    <property type="entry name" value="MFS"/>
    <property type="match status" value="1"/>
</dbReference>
<gene>
    <name evidence="8" type="ORF">R54876_GBNLAHCA_01206</name>
</gene>
<feature type="transmembrane region" description="Helical" evidence="6">
    <location>
        <begin position="395"/>
        <end position="415"/>
    </location>
</feature>
<evidence type="ECO:0000256" key="2">
    <source>
        <dbReference type="ARBA" id="ARBA00022448"/>
    </source>
</evidence>
<feature type="transmembrane region" description="Helical" evidence="6">
    <location>
        <begin position="302"/>
        <end position="325"/>
    </location>
</feature>
<reference evidence="8 9" key="1">
    <citation type="submission" date="2024-01" db="EMBL/GenBank/DDBJ databases">
        <authorList>
            <person name="Botero Cardona J."/>
        </authorList>
    </citation>
    <scope>NUCLEOTIDE SEQUENCE [LARGE SCALE GENOMIC DNA]</scope>
    <source>
        <strain evidence="8 9">LMG 33000</strain>
    </source>
</reference>
<dbReference type="Pfam" id="PF07690">
    <property type="entry name" value="MFS_1"/>
    <property type="match status" value="2"/>
</dbReference>
<dbReference type="Proteomes" id="UP001314241">
    <property type="component" value="Unassembled WGS sequence"/>
</dbReference>
<dbReference type="PANTHER" id="PTHR42718">
    <property type="entry name" value="MAJOR FACILITATOR SUPERFAMILY MULTIDRUG TRANSPORTER MFSC"/>
    <property type="match status" value="1"/>
</dbReference>
<evidence type="ECO:0000256" key="4">
    <source>
        <dbReference type="ARBA" id="ARBA00022989"/>
    </source>
</evidence>
<dbReference type="SUPFAM" id="SSF103473">
    <property type="entry name" value="MFS general substrate transporter"/>
    <property type="match status" value="1"/>
</dbReference>
<evidence type="ECO:0000259" key="7">
    <source>
        <dbReference type="PROSITE" id="PS50850"/>
    </source>
</evidence>
<comment type="subcellular location">
    <subcellularLocation>
        <location evidence="1">Cell membrane</location>
        <topology evidence="1">Multi-pass membrane protein</topology>
    </subcellularLocation>
</comment>
<feature type="transmembrane region" description="Helical" evidence="6">
    <location>
        <begin position="332"/>
        <end position="350"/>
    </location>
</feature>
<dbReference type="InterPro" id="IPR036259">
    <property type="entry name" value="MFS_trans_sf"/>
</dbReference>
<feature type="transmembrane region" description="Helical" evidence="6">
    <location>
        <begin position="230"/>
        <end position="248"/>
    </location>
</feature>
<evidence type="ECO:0000256" key="1">
    <source>
        <dbReference type="ARBA" id="ARBA00004651"/>
    </source>
</evidence>
<evidence type="ECO:0000313" key="9">
    <source>
        <dbReference type="Proteomes" id="UP001314241"/>
    </source>
</evidence>
<keyword evidence="4 6" id="KW-1133">Transmembrane helix</keyword>
<dbReference type="InterPro" id="IPR020846">
    <property type="entry name" value="MFS_dom"/>
</dbReference>
<dbReference type="EMBL" id="CAWVOH010000002">
    <property type="protein sequence ID" value="CAK8054632.1"/>
    <property type="molecule type" value="Genomic_DNA"/>
</dbReference>
<evidence type="ECO:0000256" key="3">
    <source>
        <dbReference type="ARBA" id="ARBA00022692"/>
    </source>
</evidence>
<feature type="transmembrane region" description="Helical" evidence="6">
    <location>
        <begin position="12"/>
        <end position="32"/>
    </location>
</feature>
<organism evidence="8 9">
    <name type="scientific">Eupransor demetentiae</name>
    <dbReference type="NCBI Taxonomy" id="3109584"/>
    <lineage>
        <taxon>Bacteria</taxon>
        <taxon>Bacillati</taxon>
        <taxon>Bacillota</taxon>
        <taxon>Bacilli</taxon>
        <taxon>Lactobacillales</taxon>
        <taxon>Lactobacillaceae</taxon>
        <taxon>Eupransor</taxon>
    </lineage>
</organism>
<dbReference type="PANTHER" id="PTHR42718:SF9">
    <property type="entry name" value="MAJOR FACILITATOR SUPERFAMILY MULTIDRUG TRANSPORTER MFSC"/>
    <property type="match status" value="1"/>
</dbReference>
<feature type="transmembrane region" description="Helical" evidence="6">
    <location>
        <begin position="435"/>
        <end position="455"/>
    </location>
</feature>
<keyword evidence="2" id="KW-0813">Transport</keyword>
<feature type="domain" description="Major facilitator superfamily (MFS) profile" evidence="7">
    <location>
        <begin position="10"/>
        <end position="459"/>
    </location>
</feature>
<evidence type="ECO:0000256" key="6">
    <source>
        <dbReference type="SAM" id="Phobius"/>
    </source>
</evidence>
<feature type="transmembrane region" description="Helical" evidence="6">
    <location>
        <begin position="52"/>
        <end position="71"/>
    </location>
</feature>
<feature type="transmembrane region" description="Helical" evidence="6">
    <location>
        <begin position="201"/>
        <end position="218"/>
    </location>
</feature>
<feature type="transmembrane region" description="Helical" evidence="6">
    <location>
        <begin position="109"/>
        <end position="127"/>
    </location>
</feature>
<feature type="transmembrane region" description="Helical" evidence="6">
    <location>
        <begin position="139"/>
        <end position="156"/>
    </location>
</feature>
<sequence>MQIEKRLSPRLILSILSIALLGFTDIMLETALNVSFPTLMTELKVNSATVQWLTSGVILLTSLVIILSPWLKKNFSNRKQFMVAGIISVIGILIDAISGNFWLILFGRLLQGIGGGVGLPLMNNVVFEQVPERKRGTMIGLAALIVSIAPALGPAFGGFLTQNYGWRMVFWVVLPVQVLSLILGWFTICQVDPLVKTPLDYKGWLLLSTCFVGGLLFIERISAHPVTDPVTGISLLAMVLGGIAYYLFSRREKEPLLDLHIFKFSIFAQSVGAAFIISVVNLTFNYSIPMGLQLVLHQNSQVAGFALFPGAIASALMAIIAGNLYDRFGAKLPIIIGLSIYAAGLAWMILTPFTTAHVTIGYALLQIGSGCWFGNNMTNAISQLDRSEYSAANSIFSASNNYSAAVGIAVAAAIISIFQNGNLAQGPATKVAIHWTYWLDLLLFASAVVLAILALRKSYALAAAKKEN</sequence>
<feature type="transmembrane region" description="Helical" evidence="6">
    <location>
        <begin position="260"/>
        <end position="282"/>
    </location>
</feature>
<feature type="transmembrane region" description="Helical" evidence="6">
    <location>
        <begin position="83"/>
        <end position="103"/>
    </location>
</feature>
<protein>
    <submittedName>
        <fullName evidence="8">MFS family (AraJ)</fullName>
    </submittedName>
</protein>
<name>A0ABM9N5Y7_9LACO</name>
<keyword evidence="3 6" id="KW-0812">Transmembrane</keyword>
<keyword evidence="5 6" id="KW-0472">Membrane</keyword>